<feature type="compositionally biased region" description="Acidic residues" evidence="5">
    <location>
        <begin position="550"/>
        <end position="579"/>
    </location>
</feature>
<evidence type="ECO:0000256" key="1">
    <source>
        <dbReference type="ARBA" id="ARBA00004141"/>
    </source>
</evidence>
<dbReference type="GO" id="GO:0046713">
    <property type="term" value="P:borate transport"/>
    <property type="evidence" value="ECO:0007669"/>
    <property type="project" value="TreeGrafter"/>
</dbReference>
<feature type="transmembrane region" description="Helical" evidence="6">
    <location>
        <begin position="172"/>
        <end position="192"/>
    </location>
</feature>
<evidence type="ECO:0000313" key="9">
    <source>
        <dbReference type="Proteomes" id="UP001140560"/>
    </source>
</evidence>
<evidence type="ECO:0000259" key="7">
    <source>
        <dbReference type="Pfam" id="PF00955"/>
    </source>
</evidence>
<name>A0A9W8XZ47_9PLEO</name>
<keyword evidence="4 6" id="KW-0472">Membrane</keyword>
<feature type="transmembrane region" description="Helical" evidence="6">
    <location>
        <begin position="105"/>
        <end position="124"/>
    </location>
</feature>
<organism evidence="8 9">
    <name type="scientific">Neocucurbitaria cava</name>
    <dbReference type="NCBI Taxonomy" id="798079"/>
    <lineage>
        <taxon>Eukaryota</taxon>
        <taxon>Fungi</taxon>
        <taxon>Dikarya</taxon>
        <taxon>Ascomycota</taxon>
        <taxon>Pezizomycotina</taxon>
        <taxon>Dothideomycetes</taxon>
        <taxon>Pleosporomycetidae</taxon>
        <taxon>Pleosporales</taxon>
        <taxon>Pleosporineae</taxon>
        <taxon>Cucurbitariaceae</taxon>
        <taxon>Neocucurbitaria</taxon>
    </lineage>
</organism>
<evidence type="ECO:0000256" key="3">
    <source>
        <dbReference type="ARBA" id="ARBA00022989"/>
    </source>
</evidence>
<feature type="region of interest" description="Disordered" evidence="5">
    <location>
        <begin position="542"/>
        <end position="603"/>
    </location>
</feature>
<dbReference type="InterPro" id="IPR011531">
    <property type="entry name" value="HCO3_transpt-like_TM_dom"/>
</dbReference>
<reference evidence="8" key="1">
    <citation type="submission" date="2022-10" db="EMBL/GenBank/DDBJ databases">
        <title>Tapping the CABI collections for fungal endophytes: first genome assemblies for Collariella, Neodidymelliopsis, Ascochyta clinopodiicola, Didymella pomorum, Didymosphaeria variabile, Neocosmospora piperis and Neocucurbitaria cava.</title>
        <authorList>
            <person name="Hill R."/>
        </authorList>
    </citation>
    <scope>NUCLEOTIDE SEQUENCE</scope>
    <source>
        <strain evidence="8">IMI 356814</strain>
    </source>
</reference>
<keyword evidence="2 6" id="KW-0812">Transmembrane</keyword>
<evidence type="ECO:0000256" key="5">
    <source>
        <dbReference type="SAM" id="MobiDB-lite"/>
    </source>
</evidence>
<dbReference type="PANTHER" id="PTHR11453">
    <property type="entry name" value="ANION EXCHANGE PROTEIN"/>
    <property type="match status" value="1"/>
</dbReference>
<feature type="transmembrane region" description="Helical" evidence="6">
    <location>
        <begin position="471"/>
        <end position="488"/>
    </location>
</feature>
<evidence type="ECO:0000313" key="8">
    <source>
        <dbReference type="EMBL" id="KAJ4362015.1"/>
    </source>
</evidence>
<dbReference type="GO" id="GO:0005886">
    <property type="term" value="C:plasma membrane"/>
    <property type="evidence" value="ECO:0007669"/>
    <property type="project" value="TreeGrafter"/>
</dbReference>
<proteinExistence type="predicted"/>
<dbReference type="OrthoDB" id="1735926at2759"/>
<feature type="transmembrane region" description="Helical" evidence="6">
    <location>
        <begin position="199"/>
        <end position="217"/>
    </location>
</feature>
<dbReference type="GO" id="GO:0050801">
    <property type="term" value="P:monoatomic ion homeostasis"/>
    <property type="evidence" value="ECO:0007669"/>
    <property type="project" value="TreeGrafter"/>
</dbReference>
<dbReference type="Proteomes" id="UP001140560">
    <property type="component" value="Unassembled WGS sequence"/>
</dbReference>
<comment type="subcellular location">
    <subcellularLocation>
        <location evidence="1">Membrane</location>
        <topology evidence="1">Multi-pass membrane protein</topology>
    </subcellularLocation>
</comment>
<keyword evidence="3 6" id="KW-1133">Transmembrane helix</keyword>
<feature type="transmembrane region" description="Helical" evidence="6">
    <location>
        <begin position="417"/>
        <end position="438"/>
    </location>
</feature>
<feature type="transmembrane region" description="Helical" evidence="6">
    <location>
        <begin position="131"/>
        <end position="152"/>
    </location>
</feature>
<evidence type="ECO:0000256" key="4">
    <source>
        <dbReference type="ARBA" id="ARBA00023136"/>
    </source>
</evidence>
<dbReference type="InterPro" id="IPR003020">
    <property type="entry name" value="HCO3_transpt_euk"/>
</dbReference>
<dbReference type="AlphaFoldDB" id="A0A9W8XZ47"/>
<comment type="caution">
    <text evidence="8">The sequence shown here is derived from an EMBL/GenBank/DDBJ whole genome shotgun (WGS) entry which is preliminary data.</text>
</comment>
<dbReference type="EMBL" id="JAPEUY010000022">
    <property type="protein sequence ID" value="KAJ4362015.1"/>
    <property type="molecule type" value="Genomic_DNA"/>
</dbReference>
<sequence>MGSSVEQTENGLAKIATSESYTFQGQRGWRRWRILQPGGGMYHDVKRRLPYYWSDITDALTYRAFATFTLDMYRRTGGFFGINEALFASALAAMVFSLISCQPLTIVGVTGLIALFNYTIYDIITILHDDAAIYPQFTAWVGIWAAIFHWIVSLGNFCDYMAYVTDFSSETFGLYVGIIYCIKGVEELVYLFEASGLEGGYLSIVIAILYFGSVYGLEKLGGSTILTPGVRGILADYSFVFPTLFWVGFSHIPGRLANTDVYRVPIVGAFQPTQQRNWVIDFWNLDVKWVFVAAPFGFLMMLLFYYDHNVSSLTAQARQYPLKKPAGFHWDFFLLGCTCFVGGIIGLPLPNGLVPQAPVHTDSLTIYETRLAVTETKDGDEIRKPIVEATAVVEQRVSHFLMGMAIWATMTGPLLTVLHTMPAAVFAGVFFVVGWGSIQSNGIVSKTLYLVSERRFLQPCNPLNAIPRAKILLFIALQMLGVACTVAISQTIAAIGFPVLIIALIPLRVWGLPRWFSEYELGVLDALTADNASVLVSFGGTPAGMRSRGEEEEEEEEKGEEEADAEREGGDVELEGEMEERERSLSRRRSSGAVRQRAGSITV</sequence>
<keyword evidence="9" id="KW-1185">Reference proteome</keyword>
<feature type="transmembrane region" description="Helical" evidence="6">
    <location>
        <begin position="79"/>
        <end position="99"/>
    </location>
</feature>
<feature type="transmembrane region" description="Helical" evidence="6">
    <location>
        <begin position="287"/>
        <end position="306"/>
    </location>
</feature>
<feature type="domain" description="Bicarbonate transporter-like transmembrane" evidence="7">
    <location>
        <begin position="202"/>
        <end position="527"/>
    </location>
</feature>
<evidence type="ECO:0000256" key="2">
    <source>
        <dbReference type="ARBA" id="ARBA00022692"/>
    </source>
</evidence>
<feature type="domain" description="Bicarbonate transporter-like transmembrane" evidence="7">
    <location>
        <begin position="39"/>
        <end position="194"/>
    </location>
</feature>
<evidence type="ECO:0000256" key="6">
    <source>
        <dbReference type="SAM" id="Phobius"/>
    </source>
</evidence>
<dbReference type="GO" id="GO:0005452">
    <property type="term" value="F:solute:inorganic anion antiporter activity"/>
    <property type="evidence" value="ECO:0007669"/>
    <property type="project" value="InterPro"/>
</dbReference>
<protein>
    <recommendedName>
        <fullName evidence="7">Bicarbonate transporter-like transmembrane domain-containing protein</fullName>
    </recommendedName>
</protein>
<feature type="transmembrane region" description="Helical" evidence="6">
    <location>
        <begin position="327"/>
        <end position="349"/>
    </location>
</feature>
<dbReference type="PANTHER" id="PTHR11453:SF38">
    <property type="entry name" value="ANION TRANSPORTER (EUROFUNG)"/>
    <property type="match status" value="1"/>
</dbReference>
<dbReference type="GO" id="GO:0006820">
    <property type="term" value="P:monoatomic anion transport"/>
    <property type="evidence" value="ECO:0007669"/>
    <property type="project" value="InterPro"/>
</dbReference>
<accession>A0A9W8XZ47</accession>
<dbReference type="Pfam" id="PF00955">
    <property type="entry name" value="HCO3_cotransp"/>
    <property type="match status" value="2"/>
</dbReference>
<gene>
    <name evidence="8" type="ORF">N0V83_010956</name>
</gene>